<dbReference type="FunFam" id="2.30.22.10:FF:000001">
    <property type="entry name" value="Protein GrpE"/>
    <property type="match status" value="1"/>
</dbReference>
<name>A0A1F5NJX8_9BACT</name>
<keyword evidence="4 10" id="KW-0963">Cytoplasm</keyword>
<comment type="subcellular location">
    <subcellularLocation>
        <location evidence="1 10">Cytoplasm</location>
    </subcellularLocation>
</comment>
<dbReference type="SUPFAM" id="SSF58014">
    <property type="entry name" value="Coiled-coil domain of nucleotide exchange factor GrpE"/>
    <property type="match status" value="1"/>
</dbReference>
<evidence type="ECO:0000256" key="11">
    <source>
        <dbReference type="RuleBase" id="RU004478"/>
    </source>
</evidence>
<evidence type="ECO:0000256" key="4">
    <source>
        <dbReference type="ARBA" id="ARBA00022490"/>
    </source>
</evidence>
<dbReference type="PANTHER" id="PTHR21237:SF23">
    <property type="entry name" value="GRPE PROTEIN HOMOLOG, MITOCHONDRIAL"/>
    <property type="match status" value="1"/>
</dbReference>
<dbReference type="EMBL" id="MFEK01000016">
    <property type="protein sequence ID" value="OGE77969.1"/>
    <property type="molecule type" value="Genomic_DNA"/>
</dbReference>
<comment type="similarity">
    <text evidence="2 10 11">Belongs to the GrpE family.</text>
</comment>
<evidence type="ECO:0000256" key="2">
    <source>
        <dbReference type="ARBA" id="ARBA00009054"/>
    </source>
</evidence>
<comment type="subunit">
    <text evidence="3 10">Homodimer.</text>
</comment>
<dbReference type="PRINTS" id="PR00773">
    <property type="entry name" value="GRPEPROTEIN"/>
</dbReference>
<proteinExistence type="inferred from homology"/>
<comment type="function">
    <text evidence="7 10">Participates actively in the response to hyperosmotic and heat shock by preventing the aggregation of stress-denatured proteins, in association with DnaK and GrpE. It is the nucleotide exchange factor for DnaK and may function as a thermosensor. Unfolded proteins bind initially to DnaJ; upon interaction with the DnaJ-bound protein, DnaK hydrolyzes its bound ATP, resulting in the formation of a stable complex. GrpE releases ADP from DnaK; ATP binding to DnaK triggers the release of the substrate protein, thus completing the reaction cycle. Several rounds of ATP-dependent interactions between DnaJ, DnaK and GrpE are required for fully efficient folding.</text>
</comment>
<gene>
    <name evidence="10" type="primary">grpE</name>
    <name evidence="13" type="ORF">A2751_02925</name>
</gene>
<dbReference type="PANTHER" id="PTHR21237">
    <property type="entry name" value="GRPE PROTEIN"/>
    <property type="match status" value="1"/>
</dbReference>
<dbReference type="InterPro" id="IPR013805">
    <property type="entry name" value="GrpE_CC"/>
</dbReference>
<keyword evidence="5 10" id="KW-0346">Stress response</keyword>
<dbReference type="STRING" id="1817824.A2751_02925"/>
<dbReference type="GO" id="GO:0042803">
    <property type="term" value="F:protein homodimerization activity"/>
    <property type="evidence" value="ECO:0007669"/>
    <property type="project" value="InterPro"/>
</dbReference>
<keyword evidence="6 10" id="KW-0143">Chaperone</keyword>
<dbReference type="GO" id="GO:0000774">
    <property type="term" value="F:adenyl-nucleotide exchange factor activity"/>
    <property type="evidence" value="ECO:0007669"/>
    <property type="project" value="InterPro"/>
</dbReference>
<keyword evidence="12" id="KW-0175">Coiled coil</keyword>
<sequence length="151" mass="17495">MPDEKELEEYQQKAEEYLNNWKRAAADFENYRKRRDKENKELVQFAQEITVVKILPILESLEQALRNAPQDERFQSWADGVLKIVQQLEKTLLEMGVEKIKTVGEKFNFELHEAVEMVESGGESGAIIEEVQSGYKLNNKVIRPAKVKVAK</sequence>
<dbReference type="InterPro" id="IPR000740">
    <property type="entry name" value="GrpE"/>
</dbReference>
<dbReference type="HAMAP" id="MF_01151">
    <property type="entry name" value="GrpE"/>
    <property type="match status" value="1"/>
</dbReference>
<dbReference type="CDD" id="cd00446">
    <property type="entry name" value="GrpE"/>
    <property type="match status" value="1"/>
</dbReference>
<dbReference type="Gene3D" id="3.90.20.20">
    <property type="match status" value="1"/>
</dbReference>
<dbReference type="SUPFAM" id="SSF51064">
    <property type="entry name" value="Head domain of nucleotide exchange factor GrpE"/>
    <property type="match status" value="1"/>
</dbReference>
<reference evidence="13 14" key="1">
    <citation type="journal article" date="2016" name="Nat. Commun.">
        <title>Thousands of microbial genomes shed light on interconnected biogeochemical processes in an aquifer system.</title>
        <authorList>
            <person name="Anantharaman K."/>
            <person name="Brown C.T."/>
            <person name="Hug L.A."/>
            <person name="Sharon I."/>
            <person name="Castelle C.J."/>
            <person name="Probst A.J."/>
            <person name="Thomas B.C."/>
            <person name="Singh A."/>
            <person name="Wilkins M.J."/>
            <person name="Karaoz U."/>
            <person name="Brodie E.L."/>
            <person name="Williams K.H."/>
            <person name="Hubbard S.S."/>
            <person name="Banfield J.F."/>
        </authorList>
    </citation>
    <scope>NUCLEOTIDE SEQUENCE [LARGE SCALE GENOMIC DNA]</scope>
</reference>
<evidence type="ECO:0000256" key="6">
    <source>
        <dbReference type="ARBA" id="ARBA00023186"/>
    </source>
</evidence>
<evidence type="ECO:0000256" key="9">
    <source>
        <dbReference type="ARBA" id="ARBA00076414"/>
    </source>
</evidence>
<feature type="coiled-coil region" evidence="12">
    <location>
        <begin position="7"/>
        <end position="48"/>
    </location>
</feature>
<organism evidence="13 14">
    <name type="scientific">Candidatus Doudnabacteria bacterium RIFCSPHIGHO2_01_FULL_46_14</name>
    <dbReference type="NCBI Taxonomy" id="1817824"/>
    <lineage>
        <taxon>Bacteria</taxon>
        <taxon>Candidatus Doudnaibacteriota</taxon>
    </lineage>
</organism>
<protein>
    <recommendedName>
        <fullName evidence="8 10">Protein GrpE</fullName>
    </recommendedName>
    <alternativeName>
        <fullName evidence="9 10">HSP-70 cofactor</fullName>
    </alternativeName>
</protein>
<evidence type="ECO:0000256" key="7">
    <source>
        <dbReference type="ARBA" id="ARBA00053401"/>
    </source>
</evidence>
<evidence type="ECO:0000256" key="10">
    <source>
        <dbReference type="HAMAP-Rule" id="MF_01151"/>
    </source>
</evidence>
<evidence type="ECO:0000256" key="8">
    <source>
        <dbReference type="ARBA" id="ARBA00072274"/>
    </source>
</evidence>
<evidence type="ECO:0000256" key="12">
    <source>
        <dbReference type="SAM" id="Coils"/>
    </source>
</evidence>
<dbReference type="Proteomes" id="UP000176864">
    <property type="component" value="Unassembled WGS sequence"/>
</dbReference>
<dbReference type="GO" id="GO:0005737">
    <property type="term" value="C:cytoplasm"/>
    <property type="evidence" value="ECO:0007669"/>
    <property type="project" value="UniProtKB-SubCell"/>
</dbReference>
<evidence type="ECO:0000256" key="5">
    <source>
        <dbReference type="ARBA" id="ARBA00023016"/>
    </source>
</evidence>
<evidence type="ECO:0000256" key="1">
    <source>
        <dbReference type="ARBA" id="ARBA00004496"/>
    </source>
</evidence>
<dbReference type="GO" id="GO:0006457">
    <property type="term" value="P:protein folding"/>
    <property type="evidence" value="ECO:0007669"/>
    <property type="project" value="InterPro"/>
</dbReference>
<evidence type="ECO:0000313" key="13">
    <source>
        <dbReference type="EMBL" id="OGE77969.1"/>
    </source>
</evidence>
<accession>A0A1F5NJX8</accession>
<dbReference type="AlphaFoldDB" id="A0A1F5NJX8"/>
<comment type="caution">
    <text evidence="13">The sequence shown here is derived from an EMBL/GenBank/DDBJ whole genome shotgun (WGS) entry which is preliminary data.</text>
</comment>
<dbReference type="Gene3D" id="2.30.22.10">
    <property type="entry name" value="Head domain of nucleotide exchange factor GrpE"/>
    <property type="match status" value="1"/>
</dbReference>
<evidence type="ECO:0000256" key="3">
    <source>
        <dbReference type="ARBA" id="ARBA00011738"/>
    </source>
</evidence>
<dbReference type="GO" id="GO:0051087">
    <property type="term" value="F:protein-folding chaperone binding"/>
    <property type="evidence" value="ECO:0007669"/>
    <property type="project" value="InterPro"/>
</dbReference>
<dbReference type="InterPro" id="IPR009012">
    <property type="entry name" value="GrpE_head"/>
</dbReference>
<dbReference type="GO" id="GO:0051082">
    <property type="term" value="F:unfolded protein binding"/>
    <property type="evidence" value="ECO:0007669"/>
    <property type="project" value="TreeGrafter"/>
</dbReference>
<evidence type="ECO:0000313" key="14">
    <source>
        <dbReference type="Proteomes" id="UP000176864"/>
    </source>
</evidence>
<dbReference type="Pfam" id="PF01025">
    <property type="entry name" value="GrpE"/>
    <property type="match status" value="1"/>
</dbReference>